<dbReference type="CDD" id="cd10027">
    <property type="entry name" value="UDG-F1-like"/>
    <property type="match status" value="2"/>
</dbReference>
<protein>
    <submittedName>
        <fullName evidence="6">Uracil-DNA glycosylase</fullName>
    </submittedName>
</protein>
<dbReference type="AlphaFoldDB" id="A0AAD9V3D1"/>
<evidence type="ECO:0000259" key="5">
    <source>
        <dbReference type="SMART" id="SM00986"/>
    </source>
</evidence>
<dbReference type="SMART" id="SM00986">
    <property type="entry name" value="UDG"/>
    <property type="match status" value="2"/>
</dbReference>
<dbReference type="InterPro" id="IPR002043">
    <property type="entry name" value="UDG_fam1"/>
</dbReference>
<evidence type="ECO:0000256" key="1">
    <source>
        <dbReference type="ARBA" id="ARBA00008184"/>
    </source>
</evidence>
<dbReference type="NCBIfam" id="NF003588">
    <property type="entry name" value="PRK05254.1-1"/>
    <property type="match status" value="1"/>
</dbReference>
<name>A0AAD9V3D1_ACRCE</name>
<dbReference type="EMBL" id="JARQWQ010000039">
    <property type="protein sequence ID" value="KAK2559637.1"/>
    <property type="molecule type" value="Genomic_DNA"/>
</dbReference>
<dbReference type="GO" id="GO:0004844">
    <property type="term" value="F:uracil DNA N-glycosylase activity"/>
    <property type="evidence" value="ECO:0007669"/>
    <property type="project" value="InterPro"/>
</dbReference>
<evidence type="ECO:0000256" key="3">
    <source>
        <dbReference type="ARBA" id="ARBA00022801"/>
    </source>
</evidence>
<evidence type="ECO:0000313" key="6">
    <source>
        <dbReference type="EMBL" id="KAK2559637.1"/>
    </source>
</evidence>
<dbReference type="PANTHER" id="PTHR11264">
    <property type="entry name" value="URACIL-DNA GLYCOSYLASE"/>
    <property type="match status" value="1"/>
</dbReference>
<comment type="caution">
    <text evidence="6">The sequence shown here is derived from an EMBL/GenBank/DDBJ whole genome shotgun (WGS) entry which is preliminary data.</text>
</comment>
<evidence type="ECO:0000256" key="4">
    <source>
        <dbReference type="ARBA" id="ARBA00023204"/>
    </source>
</evidence>
<dbReference type="SUPFAM" id="SSF52141">
    <property type="entry name" value="Uracil-DNA glycosylase-like"/>
    <property type="match status" value="2"/>
</dbReference>
<reference evidence="6" key="2">
    <citation type="journal article" date="2023" name="Science">
        <title>Genomic signatures of disease resistance in endangered staghorn corals.</title>
        <authorList>
            <person name="Vollmer S.V."/>
            <person name="Selwyn J.D."/>
            <person name="Despard B.A."/>
            <person name="Roesel C.L."/>
        </authorList>
    </citation>
    <scope>NUCLEOTIDE SEQUENCE</scope>
    <source>
        <strain evidence="6">K2</strain>
    </source>
</reference>
<keyword evidence="7" id="KW-1185">Reference proteome</keyword>
<dbReference type="Pfam" id="PF03167">
    <property type="entry name" value="UDG"/>
    <property type="match status" value="2"/>
</dbReference>
<proteinExistence type="inferred from homology"/>
<comment type="similarity">
    <text evidence="1">Belongs to the uracil-DNA glycosylase (UDG) superfamily. UNG family.</text>
</comment>
<evidence type="ECO:0000313" key="7">
    <source>
        <dbReference type="Proteomes" id="UP001249851"/>
    </source>
</evidence>
<dbReference type="Proteomes" id="UP001249851">
    <property type="component" value="Unassembled WGS sequence"/>
</dbReference>
<sequence>MEIDNRCDSLSYKRGKDDEGASLEEFVYKHNCVSPEWEQFFYNPGVKEEIEKISRQIEEDIKTKEVQPSLNNVFRAFEVLPANLKVIILGQDPTPQPGKATGLAFSLFADENPRNVPSVLNMLVELKLEGFQVDLSNGDLTPWTNQGVMLLNSALTVRLDAKNAAGSHVSLWKKFAEYFLNYVDRMSQPIAFILWGEKAKAACKKMTKDPAKRYCREGSHPSSRTGGRNTFFGMLLPSRTNVSQLGNDVSLTNPRAHAPLLGHAAPNDSHLLENFGVAMEIDNVCDTMTFKKSKTDEGATIEEFIYTYNCVPEWKTEFFEKEGIRKIVAELSSKIEEEVEAKEIQPPLYDVFKAFTVPPNNVKVIIVGQDPTPQPGKATGMAFSLSPDEDPRNVPSVLNMLVELKLEGFEVSLSNGDLTPWVNEGVLLLNTALTIRLGENATGSHLRIWKPFTDKLVEHMSNRNGHPVAWILWGVQAKTSCKNVNKNRNFCKEGGHPSPRGASMSAFFGGNYFTEVNEFLTKAGQGKINWTLPHPDGAGPDMLPCQLDGGVSSQAGTPMEGVEQGPIQATYEVI</sequence>
<dbReference type="GO" id="GO:0097510">
    <property type="term" value="P:base-excision repair, AP site formation via deaminated base removal"/>
    <property type="evidence" value="ECO:0007669"/>
    <property type="project" value="TreeGrafter"/>
</dbReference>
<feature type="domain" description="Uracil-DNA glycosylase-like" evidence="5">
    <location>
        <begin position="355"/>
        <end position="520"/>
    </location>
</feature>
<dbReference type="PANTHER" id="PTHR11264:SF0">
    <property type="entry name" value="URACIL-DNA GLYCOSYLASE"/>
    <property type="match status" value="1"/>
</dbReference>
<dbReference type="InterPro" id="IPR036895">
    <property type="entry name" value="Uracil-DNA_glycosylase-like_sf"/>
</dbReference>
<accession>A0AAD9V3D1</accession>
<gene>
    <name evidence="6" type="ORF">P5673_017720</name>
</gene>
<dbReference type="InterPro" id="IPR005122">
    <property type="entry name" value="Uracil-DNA_glycosylase-like"/>
</dbReference>
<dbReference type="SMART" id="SM00987">
    <property type="entry name" value="UreE_C"/>
    <property type="match status" value="2"/>
</dbReference>
<reference evidence="6" key="1">
    <citation type="journal article" date="2023" name="G3 (Bethesda)">
        <title>Whole genome assembly and annotation of the endangered Caribbean coral Acropora cervicornis.</title>
        <authorList>
            <person name="Selwyn J.D."/>
            <person name="Vollmer S.V."/>
        </authorList>
    </citation>
    <scope>NUCLEOTIDE SEQUENCE</scope>
    <source>
        <strain evidence="6">K2</strain>
    </source>
</reference>
<keyword evidence="2" id="KW-0227">DNA damage</keyword>
<organism evidence="6 7">
    <name type="scientific">Acropora cervicornis</name>
    <name type="common">Staghorn coral</name>
    <dbReference type="NCBI Taxonomy" id="6130"/>
    <lineage>
        <taxon>Eukaryota</taxon>
        <taxon>Metazoa</taxon>
        <taxon>Cnidaria</taxon>
        <taxon>Anthozoa</taxon>
        <taxon>Hexacorallia</taxon>
        <taxon>Scleractinia</taxon>
        <taxon>Astrocoeniina</taxon>
        <taxon>Acroporidae</taxon>
        <taxon>Acropora</taxon>
    </lineage>
</organism>
<keyword evidence="4" id="KW-0234">DNA repair</keyword>
<keyword evidence="3" id="KW-0378">Hydrolase</keyword>
<dbReference type="NCBIfam" id="NF003592">
    <property type="entry name" value="PRK05254.1-5"/>
    <property type="match status" value="1"/>
</dbReference>
<dbReference type="Gene3D" id="3.40.470.10">
    <property type="entry name" value="Uracil-DNA glycosylase-like domain"/>
    <property type="match status" value="2"/>
</dbReference>
<evidence type="ECO:0000256" key="2">
    <source>
        <dbReference type="ARBA" id="ARBA00022763"/>
    </source>
</evidence>
<feature type="domain" description="Uracil-DNA glycosylase-like" evidence="5">
    <location>
        <begin position="77"/>
        <end position="244"/>
    </location>
</feature>